<organism evidence="2">
    <name type="scientific">Notodromas monacha</name>
    <dbReference type="NCBI Taxonomy" id="399045"/>
    <lineage>
        <taxon>Eukaryota</taxon>
        <taxon>Metazoa</taxon>
        <taxon>Ecdysozoa</taxon>
        <taxon>Arthropoda</taxon>
        <taxon>Crustacea</taxon>
        <taxon>Oligostraca</taxon>
        <taxon>Ostracoda</taxon>
        <taxon>Podocopa</taxon>
        <taxon>Podocopida</taxon>
        <taxon>Cypridocopina</taxon>
        <taxon>Cypridoidea</taxon>
        <taxon>Cyprididae</taxon>
        <taxon>Notodromas</taxon>
    </lineage>
</organism>
<sequence>MQMSTPSISWIRNMVILKVASLDQDWTLAVFAAATNGAKHSQCHINYLLYQAQFTTTASTTRASTPPMPITTPAPVRQPAKKPQSHRMVGLLDGLIKRMRKVVDMHHRQQAYPEIEDYGNLDGDYLELTRPAKAKARARARILRGLTLCPQLYDDE</sequence>
<proteinExistence type="predicted"/>
<dbReference type="EMBL" id="OA882348">
    <property type="protein sequence ID" value="CAD7274847.1"/>
    <property type="molecule type" value="Genomic_DNA"/>
</dbReference>
<accession>A0A7R9BJA3</accession>
<evidence type="ECO:0000313" key="3">
    <source>
        <dbReference type="Proteomes" id="UP000678499"/>
    </source>
</evidence>
<feature type="region of interest" description="Disordered" evidence="1">
    <location>
        <begin position="60"/>
        <end position="84"/>
    </location>
</feature>
<protein>
    <submittedName>
        <fullName evidence="2">Uncharacterized protein</fullName>
    </submittedName>
</protein>
<name>A0A7R9BJA3_9CRUS</name>
<evidence type="ECO:0000256" key="1">
    <source>
        <dbReference type="SAM" id="MobiDB-lite"/>
    </source>
</evidence>
<evidence type="ECO:0000313" key="2">
    <source>
        <dbReference type="EMBL" id="CAD7274847.1"/>
    </source>
</evidence>
<keyword evidence="3" id="KW-1185">Reference proteome</keyword>
<reference evidence="2" key="1">
    <citation type="submission" date="2020-11" db="EMBL/GenBank/DDBJ databases">
        <authorList>
            <person name="Tran Van P."/>
        </authorList>
    </citation>
    <scope>NUCLEOTIDE SEQUENCE</scope>
</reference>
<gene>
    <name evidence="2" type="ORF">NMOB1V02_LOCUS2667</name>
</gene>
<dbReference type="AlphaFoldDB" id="A0A7R9BJA3"/>
<dbReference type="EMBL" id="CAJPEX010000311">
    <property type="protein sequence ID" value="CAG0914999.1"/>
    <property type="molecule type" value="Genomic_DNA"/>
</dbReference>
<dbReference type="Proteomes" id="UP000678499">
    <property type="component" value="Unassembled WGS sequence"/>
</dbReference>